<protein>
    <submittedName>
        <fullName evidence="1">Putative addiction module killer protein</fullName>
    </submittedName>
</protein>
<dbReference type="RefSeq" id="WP_244554507.1">
    <property type="nucleotide sequence ID" value="NZ_FMUE01000019.1"/>
</dbReference>
<proteinExistence type="predicted"/>
<gene>
    <name evidence="1" type="ORF">DSM25559_4843</name>
</gene>
<dbReference type="EMBL" id="FMUE01000019">
    <property type="protein sequence ID" value="SCX35187.1"/>
    <property type="molecule type" value="Genomic_DNA"/>
</dbReference>
<sequence length="73" mass="8422">MNTFEKSQQFDSWLKARKDTKGKVRILHRITAAENGNFGDWKPVGEDVSEMRLISDRDIACITRAEAKRFTCC</sequence>
<dbReference type="AlphaFoldDB" id="A0A1R3U270"/>
<name>A0A1R3U270_9HYPH</name>
<evidence type="ECO:0000313" key="1">
    <source>
        <dbReference type="EMBL" id="SCX35187.1"/>
    </source>
</evidence>
<evidence type="ECO:0000313" key="2">
    <source>
        <dbReference type="Proteomes" id="UP000187891"/>
    </source>
</evidence>
<organism evidence="1 2">
    <name type="scientific">Agrobacterium rosae</name>
    <dbReference type="NCBI Taxonomy" id="1972867"/>
    <lineage>
        <taxon>Bacteria</taxon>
        <taxon>Pseudomonadati</taxon>
        <taxon>Pseudomonadota</taxon>
        <taxon>Alphaproteobacteria</taxon>
        <taxon>Hyphomicrobiales</taxon>
        <taxon>Rhizobiaceae</taxon>
        <taxon>Rhizobium/Agrobacterium group</taxon>
        <taxon>Agrobacterium</taxon>
    </lineage>
</organism>
<dbReference type="Proteomes" id="UP000187891">
    <property type="component" value="Unassembled WGS sequence"/>
</dbReference>
<reference evidence="2" key="1">
    <citation type="submission" date="2016-10" db="EMBL/GenBank/DDBJ databases">
        <authorList>
            <person name="Wibberg D."/>
        </authorList>
    </citation>
    <scope>NUCLEOTIDE SEQUENCE [LARGE SCALE GENOMIC DNA]</scope>
</reference>
<accession>A0A1R3U270</accession>
<dbReference type="STRING" id="1907666.DSM25559_4843"/>